<dbReference type="PANTHER" id="PTHR46696:SF1">
    <property type="entry name" value="CYTOCHROME P450 YJIB-RELATED"/>
    <property type="match status" value="1"/>
</dbReference>
<dbReference type="PRINTS" id="PR00359">
    <property type="entry name" value="BP450"/>
</dbReference>
<dbReference type="Proteomes" id="UP001501094">
    <property type="component" value="Unassembled WGS sequence"/>
</dbReference>
<evidence type="ECO:0000313" key="4">
    <source>
        <dbReference type="Proteomes" id="UP001501094"/>
    </source>
</evidence>
<organism evidence="3 4">
    <name type="scientific">Myceligenerans crystallogenes</name>
    <dbReference type="NCBI Taxonomy" id="316335"/>
    <lineage>
        <taxon>Bacteria</taxon>
        <taxon>Bacillati</taxon>
        <taxon>Actinomycetota</taxon>
        <taxon>Actinomycetes</taxon>
        <taxon>Micrococcales</taxon>
        <taxon>Promicromonosporaceae</taxon>
        <taxon>Myceligenerans</taxon>
    </lineage>
</organism>
<dbReference type="Pfam" id="PF00067">
    <property type="entry name" value="p450"/>
    <property type="match status" value="1"/>
</dbReference>
<dbReference type="Gene3D" id="1.10.630.10">
    <property type="entry name" value="Cytochrome P450"/>
    <property type="match status" value="1"/>
</dbReference>
<dbReference type="CDD" id="cd11029">
    <property type="entry name" value="CYP107-like"/>
    <property type="match status" value="1"/>
</dbReference>
<keyword evidence="2" id="KW-0560">Oxidoreductase</keyword>
<dbReference type="PRINTS" id="PR00385">
    <property type="entry name" value="P450"/>
</dbReference>
<dbReference type="PANTHER" id="PTHR46696">
    <property type="entry name" value="P450, PUTATIVE (EUROFUNG)-RELATED"/>
    <property type="match status" value="1"/>
</dbReference>
<name>A0ABN2NAZ7_9MICO</name>
<gene>
    <name evidence="3" type="ORF">GCM10009751_13970</name>
</gene>
<reference evidence="3 4" key="1">
    <citation type="journal article" date="2019" name="Int. J. Syst. Evol. Microbiol.">
        <title>The Global Catalogue of Microorganisms (GCM) 10K type strain sequencing project: providing services to taxonomists for standard genome sequencing and annotation.</title>
        <authorList>
            <consortium name="The Broad Institute Genomics Platform"/>
            <consortium name="The Broad Institute Genome Sequencing Center for Infectious Disease"/>
            <person name="Wu L."/>
            <person name="Ma J."/>
        </authorList>
    </citation>
    <scope>NUCLEOTIDE SEQUENCE [LARGE SCALE GENOMIC DNA]</scope>
    <source>
        <strain evidence="3 4">JCM 14326</strain>
    </source>
</reference>
<dbReference type="SUPFAM" id="SSF48264">
    <property type="entry name" value="Cytochrome P450"/>
    <property type="match status" value="1"/>
</dbReference>
<evidence type="ECO:0000313" key="3">
    <source>
        <dbReference type="EMBL" id="GAA1857719.1"/>
    </source>
</evidence>
<evidence type="ECO:0000256" key="2">
    <source>
        <dbReference type="RuleBase" id="RU000461"/>
    </source>
</evidence>
<dbReference type="InterPro" id="IPR001128">
    <property type="entry name" value="Cyt_P450"/>
</dbReference>
<keyword evidence="2" id="KW-0479">Metal-binding</keyword>
<protein>
    <submittedName>
        <fullName evidence="3">Cytochrome P450</fullName>
    </submittedName>
</protein>
<sequence>MPVSEHQVLVLDPHGSDPDSEYRSLYERGPATLVDVLGVQAWSVSDPALLKQLLTDRRVSKDARLHWPGFADALAGWPLVLWVAVTNMFTAYGADHGRLRRMIAPAFSARRIVALQPAVETLVRAVLDDVEGAADDDGVVDLREHLAFPLPIAVIGQLMGVPEGHHEELRTVVDKVFATNLTADEAAVNTTALYGLLDRLIEAKRAAPGDDLTSVLITTRDGDGSALGESELRDTLLLMISAGYETTSTVIDEAITTLLSDAAQLAHVREGRSTWEDVVEETLRHSAAIKHLPLRFAVTDVELPDGRAIRQGEAILASFGAANRHPDWHGEDAHLFDATRPSKEHLAFGHGVHFCLGAPLARFEVATVLREFFARFPDAALATPRERLQRVPSLISNGHVSVPVRLRP</sequence>
<dbReference type="EMBL" id="BAAANL010000002">
    <property type="protein sequence ID" value="GAA1857719.1"/>
    <property type="molecule type" value="Genomic_DNA"/>
</dbReference>
<keyword evidence="2" id="KW-0408">Iron</keyword>
<evidence type="ECO:0000256" key="1">
    <source>
        <dbReference type="ARBA" id="ARBA00010617"/>
    </source>
</evidence>
<dbReference type="InterPro" id="IPR036396">
    <property type="entry name" value="Cyt_P450_sf"/>
</dbReference>
<keyword evidence="4" id="KW-1185">Reference proteome</keyword>
<keyword evidence="2" id="KW-0349">Heme</keyword>
<dbReference type="InterPro" id="IPR002397">
    <property type="entry name" value="Cyt_P450_B"/>
</dbReference>
<comment type="similarity">
    <text evidence="1 2">Belongs to the cytochrome P450 family.</text>
</comment>
<comment type="caution">
    <text evidence="3">The sequence shown here is derived from an EMBL/GenBank/DDBJ whole genome shotgun (WGS) entry which is preliminary data.</text>
</comment>
<accession>A0ABN2NAZ7</accession>
<dbReference type="InterPro" id="IPR017972">
    <property type="entry name" value="Cyt_P450_CS"/>
</dbReference>
<keyword evidence="2" id="KW-0503">Monooxygenase</keyword>
<proteinExistence type="inferred from homology"/>
<dbReference type="PROSITE" id="PS00086">
    <property type="entry name" value="CYTOCHROME_P450"/>
    <property type="match status" value="1"/>
</dbReference>